<dbReference type="Gene3D" id="3.30.70.1440">
    <property type="entry name" value="Multidrug efflux transporter AcrB pore domain"/>
    <property type="match status" value="1"/>
</dbReference>
<sequence length="1029" mass="113202">MLLPERAVNRPVTTFMVFVAVLLIGMVSLSRLSIDLLPEIDFPSISIFTSYEGVGPEEIETLITRPIEQAVSRVQGIDRVESFSSEGRSRVQLRFAWGVSLDTALNDVRASIERLRGELPEEAETPVIFKFDLSSFPILFLTMSGNMEEWKLRQFAEDTISYRLERLEGVAAVDVRGGLQREIHIDLVADKLASYSVSAIQVAEALRRDNVNLPAGDVDERGLEVIVRTLGEFTSVKQMENVVIDQRDGFPIKVKDVGAVTDSFEDPTNAVYIDGTPGIRLSISKLSGANTVDVADRVKREVDQLNKEFPSIKLKARFDSSEYIRQSISNVEQGITFGAILAVFVLLIFLRSIASTLVVAIAIPIAIVGTFAMMYMGEFTLNMISFGGLALGIGMMVDNSIVILENIRRHQEEGESAREAAIKGSSEVATAITASTVTTLCIFVPVIFISGFAGIFFSQMAFVVSFALICALFVALTLVPVLASRQREIKTKTSSPLVLFLERQQTRLEDRYILFLTKALAHRKTVFLISLALLIGSIMLFPLIGKELMPMGDQGEISIYAELPVNTPLDQTIQTLQEVEQTLRREIPEREVILSVAGPPGFWSDASSNAGTIRLSLVDLENRTRSSEEIANAVRPLMGKIPGLKARVRASEAFFLFRIIRGGGERLSLEIRGYDLKTGSRLAAEVADLMKETPGIVDVDVDRKEGSREMAIVIDPDKAADIGLSINAIGQVVSVYILGRAATYYREAGDEFRVLVRLREDDRIVADQVAMLPIITPSGEHIRLQDVARITRRKSPVSIRRLNQERIITVSSGFIGSDLSSIIADVETRLQTLSLPEGFTLNFGGEYEEQQKTFGQLIIGLFLAMALVYMVMASLFESFLHPFVMLLAIPFAVIGVVLSLLLTGTTFNVYSFLGAIVLTGVVVNNAIVLVDYINMLRREHSFSLTEAITEGSRRRLRPILMTTLTTCLALLPVAIGSGEGGEMQSPLARVIVGGLLTSALITLVFIPTLYATLENVKQRREQKGAGLEI</sequence>
<keyword evidence="1" id="KW-0812">Transmembrane</keyword>
<feature type="transmembrane region" description="Helical" evidence="1">
    <location>
        <begin position="956"/>
        <end position="975"/>
    </location>
</feature>
<evidence type="ECO:0000313" key="2">
    <source>
        <dbReference type="EMBL" id="MFC1852336.1"/>
    </source>
</evidence>
<feature type="transmembrane region" description="Helical" evidence="1">
    <location>
        <begin position="462"/>
        <end position="483"/>
    </location>
</feature>
<dbReference type="PANTHER" id="PTHR32063">
    <property type="match status" value="1"/>
</dbReference>
<feature type="transmembrane region" description="Helical" evidence="1">
    <location>
        <begin position="883"/>
        <end position="903"/>
    </location>
</feature>
<dbReference type="InterPro" id="IPR027463">
    <property type="entry name" value="AcrB_DN_DC_subdom"/>
</dbReference>
<feature type="transmembrane region" description="Helical" evidence="1">
    <location>
        <begin position="357"/>
        <end position="377"/>
    </location>
</feature>
<dbReference type="Gene3D" id="1.20.1640.10">
    <property type="entry name" value="Multidrug efflux transporter AcrB transmembrane domain"/>
    <property type="match status" value="2"/>
</dbReference>
<dbReference type="InterPro" id="IPR001036">
    <property type="entry name" value="Acrflvin-R"/>
</dbReference>
<feature type="transmembrane region" description="Helical" evidence="1">
    <location>
        <begin position="383"/>
        <end position="407"/>
    </location>
</feature>
<dbReference type="SUPFAM" id="SSF82693">
    <property type="entry name" value="Multidrug efflux transporter AcrB pore domain, PN1, PN2, PC1 and PC2 subdomains"/>
    <property type="match status" value="3"/>
</dbReference>
<feature type="transmembrane region" description="Helical" evidence="1">
    <location>
        <begin position="12"/>
        <end position="34"/>
    </location>
</feature>
<keyword evidence="1" id="KW-0472">Membrane</keyword>
<gene>
    <name evidence="2" type="ORF">ACFL27_19230</name>
</gene>
<keyword evidence="1" id="KW-1133">Transmembrane helix</keyword>
<feature type="transmembrane region" description="Helical" evidence="1">
    <location>
        <begin position="987"/>
        <end position="1013"/>
    </location>
</feature>
<dbReference type="Gene3D" id="3.30.2090.10">
    <property type="entry name" value="Multidrug efflux transporter AcrB TolC docking domain, DN and DC subdomains"/>
    <property type="match status" value="2"/>
</dbReference>
<evidence type="ECO:0000313" key="3">
    <source>
        <dbReference type="Proteomes" id="UP001594351"/>
    </source>
</evidence>
<protein>
    <submittedName>
        <fullName evidence="2">Efflux RND transporter permease subunit</fullName>
    </submittedName>
</protein>
<comment type="caution">
    <text evidence="2">The sequence shown here is derived from an EMBL/GenBank/DDBJ whole genome shotgun (WGS) entry which is preliminary data.</text>
</comment>
<name>A0ABV6Z1K2_UNCC1</name>
<accession>A0ABV6Z1K2</accession>
<dbReference type="PANTHER" id="PTHR32063:SF0">
    <property type="entry name" value="SWARMING MOTILITY PROTEIN SWRC"/>
    <property type="match status" value="1"/>
</dbReference>
<dbReference type="SUPFAM" id="SSF82866">
    <property type="entry name" value="Multidrug efflux transporter AcrB transmembrane domain"/>
    <property type="match status" value="2"/>
</dbReference>
<dbReference type="PRINTS" id="PR00702">
    <property type="entry name" value="ACRIFLAVINRP"/>
</dbReference>
<dbReference type="Gene3D" id="3.30.70.1320">
    <property type="entry name" value="Multidrug efflux transporter AcrB pore domain like"/>
    <property type="match status" value="1"/>
</dbReference>
<feature type="transmembrane region" description="Helical" evidence="1">
    <location>
        <begin position="428"/>
        <end position="456"/>
    </location>
</feature>
<feature type="transmembrane region" description="Helical" evidence="1">
    <location>
        <begin position="525"/>
        <end position="544"/>
    </location>
</feature>
<keyword evidence="3" id="KW-1185">Reference proteome</keyword>
<proteinExistence type="predicted"/>
<feature type="transmembrane region" description="Helical" evidence="1">
    <location>
        <begin position="909"/>
        <end position="935"/>
    </location>
</feature>
<dbReference type="EMBL" id="JBHPBY010000299">
    <property type="protein sequence ID" value="MFC1852336.1"/>
    <property type="molecule type" value="Genomic_DNA"/>
</dbReference>
<feature type="transmembrane region" description="Helical" evidence="1">
    <location>
        <begin position="334"/>
        <end position="350"/>
    </location>
</feature>
<dbReference type="Pfam" id="PF00873">
    <property type="entry name" value="ACR_tran"/>
    <property type="match status" value="1"/>
</dbReference>
<reference evidence="2 3" key="1">
    <citation type="submission" date="2024-09" db="EMBL/GenBank/DDBJ databases">
        <title>Laminarin stimulates single cell rates of sulfate reduction while oxygen inhibits transcriptomic activity in coastal marine sediment.</title>
        <authorList>
            <person name="Lindsay M."/>
            <person name="Orcutt B."/>
            <person name="Emerson D."/>
            <person name="Stepanauskas R."/>
            <person name="D'Angelo T."/>
        </authorList>
    </citation>
    <scope>NUCLEOTIDE SEQUENCE [LARGE SCALE GENOMIC DNA]</scope>
    <source>
        <strain evidence="2">SAG AM-311-K15</strain>
    </source>
</reference>
<dbReference type="Gene3D" id="3.30.70.1430">
    <property type="entry name" value="Multidrug efflux transporter AcrB pore domain"/>
    <property type="match status" value="2"/>
</dbReference>
<evidence type="ECO:0000256" key="1">
    <source>
        <dbReference type="SAM" id="Phobius"/>
    </source>
</evidence>
<dbReference type="SUPFAM" id="SSF82714">
    <property type="entry name" value="Multidrug efflux transporter AcrB TolC docking domain, DN and DC subdomains"/>
    <property type="match status" value="2"/>
</dbReference>
<feature type="transmembrane region" description="Helical" evidence="1">
    <location>
        <begin position="857"/>
        <end position="876"/>
    </location>
</feature>
<dbReference type="Proteomes" id="UP001594351">
    <property type="component" value="Unassembled WGS sequence"/>
</dbReference>
<organism evidence="2 3">
    <name type="scientific">candidate division CSSED10-310 bacterium</name>
    <dbReference type="NCBI Taxonomy" id="2855610"/>
    <lineage>
        <taxon>Bacteria</taxon>
        <taxon>Bacteria division CSSED10-310</taxon>
    </lineage>
</organism>